<dbReference type="Proteomes" id="UP000240418">
    <property type="component" value="Unassembled WGS sequence"/>
</dbReference>
<proteinExistence type="predicted"/>
<reference evidence="2 3" key="1">
    <citation type="submission" date="2018-03" db="EMBL/GenBank/DDBJ databases">
        <title>Genomic Encyclopedia of Archaeal and Bacterial Type Strains, Phase II (KMG-II): from individual species to whole genera.</title>
        <authorList>
            <person name="Goeker M."/>
        </authorList>
    </citation>
    <scope>NUCLEOTIDE SEQUENCE [LARGE SCALE GENOMIC DNA]</scope>
    <source>
        <strain evidence="2 3">DSM 100673</strain>
    </source>
</reference>
<dbReference type="InterPro" id="IPR045524">
    <property type="entry name" value="DUF6473"/>
</dbReference>
<accession>A0A2P8F786</accession>
<evidence type="ECO:0000313" key="3">
    <source>
        <dbReference type="Proteomes" id="UP000240418"/>
    </source>
</evidence>
<evidence type="ECO:0000313" key="2">
    <source>
        <dbReference type="EMBL" id="PSL17542.1"/>
    </source>
</evidence>
<keyword evidence="3" id="KW-1185">Reference proteome</keyword>
<dbReference type="RefSeq" id="WP_106610040.1">
    <property type="nucleotide sequence ID" value="NZ_PYGJ01000017.1"/>
</dbReference>
<dbReference type="AlphaFoldDB" id="A0A2P8F786"/>
<evidence type="ECO:0000259" key="1">
    <source>
        <dbReference type="Pfam" id="PF20078"/>
    </source>
</evidence>
<gene>
    <name evidence="2" type="ORF">CLV88_117106</name>
</gene>
<dbReference type="EMBL" id="PYGJ01000017">
    <property type="protein sequence ID" value="PSL17542.1"/>
    <property type="molecule type" value="Genomic_DNA"/>
</dbReference>
<feature type="domain" description="DUF6473" evidence="1">
    <location>
        <begin position="1"/>
        <end position="273"/>
    </location>
</feature>
<protein>
    <recommendedName>
        <fullName evidence="1">DUF6473 domain-containing protein</fullName>
    </recommendedName>
</protein>
<organism evidence="2 3">
    <name type="scientific">Shimia abyssi</name>
    <dbReference type="NCBI Taxonomy" id="1662395"/>
    <lineage>
        <taxon>Bacteria</taxon>
        <taxon>Pseudomonadati</taxon>
        <taxon>Pseudomonadota</taxon>
        <taxon>Alphaproteobacteria</taxon>
        <taxon>Rhodobacterales</taxon>
        <taxon>Roseobacteraceae</taxon>
    </lineage>
</organism>
<dbReference type="Pfam" id="PF20078">
    <property type="entry name" value="DUF6473"/>
    <property type="match status" value="1"/>
</dbReference>
<dbReference type="OrthoDB" id="7838347at2"/>
<sequence>MSYEKMGGGDLDYEPCQYGSSRLLFRGPKKDLEEGDVAFLGGTETYGKFIPQPFPDLVERELSRPCVNLGFVNAGVDVFLAEPSVLDIARKARVTVVQVMGAQNMSNRFYKVHPRRNDRFLGASNMMRMVFREIDFSEFHFTRHMLGTVCARAPDRYSMVRDELRMAWAARMKLLLNTIGGKILLLWFADHMPDMSLGMSGLGPDPLFVDRHMLEELRPLVDDIVEVVASDAALAKGVEGMNCTQMERVAAQRMLGPAAHTEASEVLVGSLERALTKKGPPKSGPLG</sequence>
<comment type="caution">
    <text evidence="2">The sequence shown here is derived from an EMBL/GenBank/DDBJ whole genome shotgun (WGS) entry which is preliminary data.</text>
</comment>
<name>A0A2P8F786_9RHOB</name>